<dbReference type="PROSITE" id="PS51371">
    <property type="entry name" value="CBS"/>
    <property type="match status" value="2"/>
</dbReference>
<name>A0A846MZ57_9PROT</name>
<dbReference type="EMBL" id="JAASRM010000001">
    <property type="protein sequence ID" value="NIK88515.1"/>
    <property type="molecule type" value="Genomic_DNA"/>
</dbReference>
<dbReference type="SMART" id="SM00116">
    <property type="entry name" value="CBS"/>
    <property type="match status" value="2"/>
</dbReference>
<comment type="caution">
    <text evidence="4">The sequence shown here is derived from an EMBL/GenBank/DDBJ whole genome shotgun (WGS) entry which is preliminary data.</text>
</comment>
<dbReference type="InterPro" id="IPR000644">
    <property type="entry name" value="CBS_dom"/>
</dbReference>
<reference evidence="4 5" key="1">
    <citation type="submission" date="2020-03" db="EMBL/GenBank/DDBJ databases">
        <title>Genomic Encyclopedia of Type Strains, Phase IV (KMG-IV): sequencing the most valuable type-strain genomes for metagenomic binning, comparative biology and taxonomic classification.</title>
        <authorList>
            <person name="Goeker M."/>
        </authorList>
    </citation>
    <scope>NUCLEOTIDE SEQUENCE [LARGE SCALE GENOMIC DNA]</scope>
    <source>
        <strain evidence="4 5">DSM 19867</strain>
    </source>
</reference>
<feature type="domain" description="CBS" evidence="3">
    <location>
        <begin position="1"/>
        <end position="55"/>
    </location>
</feature>
<dbReference type="Gene3D" id="3.10.580.10">
    <property type="entry name" value="CBS-domain"/>
    <property type="match status" value="1"/>
</dbReference>
<accession>A0A846MZ57</accession>
<dbReference type="AlphaFoldDB" id="A0A846MZ57"/>
<dbReference type="Proteomes" id="UP000570514">
    <property type="component" value="Unassembled WGS sequence"/>
</dbReference>
<dbReference type="PANTHER" id="PTHR43080">
    <property type="entry name" value="CBS DOMAIN-CONTAINING PROTEIN CBSX3, MITOCHONDRIAL"/>
    <property type="match status" value="1"/>
</dbReference>
<feature type="domain" description="CBS" evidence="3">
    <location>
        <begin position="63"/>
        <end position="120"/>
    </location>
</feature>
<dbReference type="InterPro" id="IPR044725">
    <property type="entry name" value="CBSX3_CBS_dom"/>
</dbReference>
<gene>
    <name evidence="4" type="ORF">FHS83_001833</name>
</gene>
<protein>
    <submittedName>
        <fullName evidence="4">CBS domain-containing protein</fullName>
    </submittedName>
</protein>
<dbReference type="PANTHER" id="PTHR43080:SF2">
    <property type="entry name" value="CBS DOMAIN-CONTAINING PROTEIN"/>
    <property type="match status" value="1"/>
</dbReference>
<evidence type="ECO:0000313" key="5">
    <source>
        <dbReference type="Proteomes" id="UP000570514"/>
    </source>
</evidence>
<organism evidence="4 5">
    <name type="scientific">Rhizomicrobium palustre</name>
    <dbReference type="NCBI Taxonomy" id="189966"/>
    <lineage>
        <taxon>Bacteria</taxon>
        <taxon>Pseudomonadati</taxon>
        <taxon>Pseudomonadota</taxon>
        <taxon>Alphaproteobacteria</taxon>
        <taxon>Micropepsales</taxon>
        <taxon>Micropepsaceae</taxon>
        <taxon>Rhizomicrobium</taxon>
    </lineage>
</organism>
<evidence type="ECO:0000259" key="3">
    <source>
        <dbReference type="PROSITE" id="PS51371"/>
    </source>
</evidence>
<dbReference type="RefSeq" id="WP_208414349.1">
    <property type="nucleotide sequence ID" value="NZ_BAAADC010000001.1"/>
</dbReference>
<sequence length="132" mass="14071">MTSLPLDANLSDATIVFAAKRIGAVVIRDEAGGLAGILSERDVVRALAAESVRALALPVTKYMTSPVATCVEADTVDYLMEMMTQGRFRHVPVLDAQNQIAGIISIGDVVKTHVEETTREASNLRQYIAAAG</sequence>
<dbReference type="InterPro" id="IPR046342">
    <property type="entry name" value="CBS_dom_sf"/>
</dbReference>
<dbReference type="Pfam" id="PF00571">
    <property type="entry name" value="CBS"/>
    <property type="match status" value="2"/>
</dbReference>
<evidence type="ECO:0000256" key="1">
    <source>
        <dbReference type="ARBA" id="ARBA00023122"/>
    </source>
</evidence>
<dbReference type="CDD" id="cd04623">
    <property type="entry name" value="CBS_pair_bac_euk"/>
    <property type="match status" value="1"/>
</dbReference>
<proteinExistence type="predicted"/>
<dbReference type="InterPro" id="IPR051257">
    <property type="entry name" value="Diverse_CBS-Domain"/>
</dbReference>
<keyword evidence="1 2" id="KW-0129">CBS domain</keyword>
<evidence type="ECO:0000256" key="2">
    <source>
        <dbReference type="PROSITE-ProRule" id="PRU00703"/>
    </source>
</evidence>
<keyword evidence="5" id="KW-1185">Reference proteome</keyword>
<dbReference type="SUPFAM" id="SSF54631">
    <property type="entry name" value="CBS-domain pair"/>
    <property type="match status" value="1"/>
</dbReference>
<evidence type="ECO:0000313" key="4">
    <source>
        <dbReference type="EMBL" id="NIK88515.1"/>
    </source>
</evidence>